<keyword evidence="2" id="KW-0812">Transmembrane</keyword>
<name>A0ABS5W0C9_9SPHN</name>
<evidence type="ECO:0000259" key="3">
    <source>
        <dbReference type="Pfam" id="PF09976"/>
    </source>
</evidence>
<keyword evidence="2" id="KW-0472">Membrane</keyword>
<evidence type="ECO:0000256" key="2">
    <source>
        <dbReference type="SAM" id="Phobius"/>
    </source>
</evidence>
<keyword evidence="5" id="KW-1185">Reference proteome</keyword>
<dbReference type="RefSeq" id="WP_214534496.1">
    <property type="nucleotide sequence ID" value="NZ_JAHFVK010000001.1"/>
</dbReference>
<evidence type="ECO:0000313" key="4">
    <source>
        <dbReference type="EMBL" id="MBT2133226.1"/>
    </source>
</evidence>
<feature type="region of interest" description="Disordered" evidence="1">
    <location>
        <begin position="1"/>
        <end position="21"/>
    </location>
</feature>
<protein>
    <submittedName>
        <fullName evidence="4">Tetratricopeptide repeat protein</fullName>
    </submittedName>
</protein>
<reference evidence="4 5" key="1">
    <citation type="submission" date="2021-05" db="EMBL/GenBank/DDBJ databases">
        <title>Croceibacterium sp. LX-88 genome sequence.</title>
        <authorList>
            <person name="Luo X."/>
        </authorList>
    </citation>
    <scope>NUCLEOTIDE SEQUENCE [LARGE SCALE GENOMIC DNA]</scope>
    <source>
        <strain evidence="4 5">LX-88</strain>
    </source>
</reference>
<proteinExistence type="predicted"/>
<organism evidence="4 5">
    <name type="scientific">Croceibacterium selenioxidans</name>
    <dbReference type="NCBI Taxonomy" id="2838833"/>
    <lineage>
        <taxon>Bacteria</taxon>
        <taxon>Pseudomonadati</taxon>
        <taxon>Pseudomonadota</taxon>
        <taxon>Alphaproteobacteria</taxon>
        <taxon>Sphingomonadales</taxon>
        <taxon>Erythrobacteraceae</taxon>
        <taxon>Croceibacterium</taxon>
    </lineage>
</organism>
<dbReference type="Pfam" id="PF09976">
    <property type="entry name" value="TPR_21"/>
    <property type="match status" value="1"/>
</dbReference>
<dbReference type="Proteomes" id="UP000811255">
    <property type="component" value="Unassembled WGS sequence"/>
</dbReference>
<evidence type="ECO:0000256" key="1">
    <source>
        <dbReference type="SAM" id="MobiDB-lite"/>
    </source>
</evidence>
<dbReference type="EMBL" id="JAHFVK010000001">
    <property type="protein sequence ID" value="MBT2133226.1"/>
    <property type="molecule type" value="Genomic_DNA"/>
</dbReference>
<feature type="transmembrane region" description="Helical" evidence="2">
    <location>
        <begin position="46"/>
        <end position="67"/>
    </location>
</feature>
<feature type="domain" description="Ancillary SecYEG translocon subunit/Cell division coordinator CpoB TPR" evidence="3">
    <location>
        <begin position="44"/>
        <end position="204"/>
    </location>
</feature>
<dbReference type="InterPro" id="IPR018704">
    <property type="entry name" value="SecYEG/CpoB_TPR"/>
</dbReference>
<evidence type="ECO:0000313" key="5">
    <source>
        <dbReference type="Proteomes" id="UP000811255"/>
    </source>
</evidence>
<gene>
    <name evidence="4" type="ORF">KK137_02665</name>
</gene>
<sequence length="263" mass="28477">MALRPDSGKSRADELADRQSREQEVLFREVDEAVRQDQLGGAAKKYGIPVAIGLILVLAAFGGWLWWTEHQEGVKEERSERLITAFDRLEAGQIPQADKDLAALASERSDAQAVSAKLARAGIALNQNRHADAVKLYEEVSADGNAPQAYRDLASIRSMAAQFDQLEPQKVIDRLKPLATPGNPWFGSAGELVAMAYLKQNKPDLAGPLFAAIAKDETVPKSLRSRTRQMAGLLGVDAVVDVDKTLAEVREQEGGAPAAQPAQ</sequence>
<keyword evidence="2" id="KW-1133">Transmembrane helix</keyword>
<accession>A0ABS5W0C9</accession>
<comment type="caution">
    <text evidence="4">The sequence shown here is derived from an EMBL/GenBank/DDBJ whole genome shotgun (WGS) entry which is preliminary data.</text>
</comment>